<accession>A0A8K0J384</accession>
<evidence type="ECO:0000313" key="2">
    <source>
        <dbReference type="Proteomes" id="UP000811619"/>
    </source>
</evidence>
<comment type="caution">
    <text evidence="1">The sequence shown here is derived from an EMBL/GenBank/DDBJ whole genome shotgun (WGS) entry which is preliminary data.</text>
</comment>
<dbReference type="EMBL" id="SRPY01000554">
    <property type="protein sequence ID" value="KAG5921625.1"/>
    <property type="molecule type" value="Genomic_DNA"/>
</dbReference>
<protein>
    <submittedName>
        <fullName evidence="1">Uncharacterized protein</fullName>
    </submittedName>
</protein>
<gene>
    <name evidence="1" type="ORF">E4U42_005783</name>
</gene>
<evidence type="ECO:0000313" key="1">
    <source>
        <dbReference type="EMBL" id="KAG5921625.1"/>
    </source>
</evidence>
<reference evidence="1" key="1">
    <citation type="journal article" date="2020" name="bioRxiv">
        <title>Whole genome comparisons of ergot fungi reveals the divergence and evolution of species within the genus Claviceps are the result of varying mechanisms driving genome evolution and host range expansion.</title>
        <authorList>
            <person name="Wyka S.A."/>
            <person name="Mondo S.J."/>
            <person name="Liu M."/>
            <person name="Dettman J."/>
            <person name="Nalam V."/>
            <person name="Broders K.D."/>
        </authorList>
    </citation>
    <scope>NUCLEOTIDE SEQUENCE</scope>
    <source>
        <strain evidence="1">CCC 489</strain>
    </source>
</reference>
<keyword evidence="2" id="KW-1185">Reference proteome</keyword>
<name>A0A8K0J384_9HYPO</name>
<dbReference type="AlphaFoldDB" id="A0A8K0J384"/>
<dbReference type="Proteomes" id="UP000811619">
    <property type="component" value="Unassembled WGS sequence"/>
</dbReference>
<proteinExistence type="predicted"/>
<sequence length="51" mass="5676">MRCEDVEAFAVPVTPYNCYCCDSVSQYQHARAATWDSGQPAKSPGHPTLRM</sequence>
<organism evidence="1 2">
    <name type="scientific">Claviceps africana</name>
    <dbReference type="NCBI Taxonomy" id="83212"/>
    <lineage>
        <taxon>Eukaryota</taxon>
        <taxon>Fungi</taxon>
        <taxon>Dikarya</taxon>
        <taxon>Ascomycota</taxon>
        <taxon>Pezizomycotina</taxon>
        <taxon>Sordariomycetes</taxon>
        <taxon>Hypocreomycetidae</taxon>
        <taxon>Hypocreales</taxon>
        <taxon>Clavicipitaceae</taxon>
        <taxon>Claviceps</taxon>
    </lineage>
</organism>